<dbReference type="Proteomes" id="UP000249898">
    <property type="component" value="Chromosome"/>
</dbReference>
<evidence type="ECO:0000256" key="2">
    <source>
        <dbReference type="SAM" id="Phobius"/>
    </source>
</evidence>
<gene>
    <name evidence="3" type="ORF">A8139_05605</name>
</gene>
<name>A0A2Z4PQ03_9GAMM</name>
<dbReference type="AlphaFoldDB" id="A0A2Z4PQ03"/>
<feature type="region of interest" description="Disordered" evidence="1">
    <location>
        <begin position="33"/>
        <end position="65"/>
    </location>
</feature>
<evidence type="ECO:0000313" key="4">
    <source>
        <dbReference type="Proteomes" id="UP000249898"/>
    </source>
</evidence>
<reference evidence="3 4" key="1">
    <citation type="submission" date="2016-06" db="EMBL/GenBank/DDBJ databases">
        <title>The sequenced genome of the ice-adhering bacterium Marinomonas primoryensis, from Antarctica.</title>
        <authorList>
            <person name="Graham L."/>
            <person name="Vance T.D.R."/>
            <person name="Davies P.L."/>
        </authorList>
    </citation>
    <scope>NUCLEOTIDE SEQUENCE [LARGE SCALE GENOMIC DNA]</scope>
    <source>
        <strain evidence="3 4">AceL</strain>
    </source>
</reference>
<keyword evidence="2" id="KW-0812">Transmembrane</keyword>
<evidence type="ECO:0008006" key="5">
    <source>
        <dbReference type="Google" id="ProtNLM"/>
    </source>
</evidence>
<evidence type="ECO:0000313" key="3">
    <source>
        <dbReference type="EMBL" id="AWX99526.1"/>
    </source>
</evidence>
<protein>
    <recommendedName>
        <fullName evidence="5">WYL domain-containing protein</fullName>
    </recommendedName>
</protein>
<keyword evidence="2" id="KW-1133">Transmembrane helix</keyword>
<sequence>MEGGTVIIVILGLLIFSGLCLKRALTLKKRQGGWAKPNEDTGYIGANSSPYSGSAKKEQPRPADNYVGKNPSKKLKAWDKDLGELWHGSKEIEFDYLNSRKMSSTRKVVIHRLLISEKGDLVFRGLCLLRKTTRTFLVKSIASKVRYEGRLIDPFIFIEEELGIIIDAKDLIADLPSIYDEPGSIPLATKQDEPWPTTITDDDVKTAIEGSLVRLSELIEKAEIGEVDFHFEGAVLKVYKLFKNGNRYKHPIVTLFYNENNASRKWCVETEEEKESFPLIDDAMKALICFLSNPAL</sequence>
<dbReference type="RefSeq" id="WP_112136342.1">
    <property type="nucleotide sequence ID" value="NZ_CP016181.1"/>
</dbReference>
<organism evidence="3 4">
    <name type="scientific">Marinomonas primoryensis</name>
    <dbReference type="NCBI Taxonomy" id="178399"/>
    <lineage>
        <taxon>Bacteria</taxon>
        <taxon>Pseudomonadati</taxon>
        <taxon>Pseudomonadota</taxon>
        <taxon>Gammaproteobacteria</taxon>
        <taxon>Oceanospirillales</taxon>
        <taxon>Oceanospirillaceae</taxon>
        <taxon>Marinomonas</taxon>
    </lineage>
</organism>
<dbReference type="EMBL" id="CP016181">
    <property type="protein sequence ID" value="AWX99526.1"/>
    <property type="molecule type" value="Genomic_DNA"/>
</dbReference>
<accession>A0A2Z4PQ03</accession>
<evidence type="ECO:0000256" key="1">
    <source>
        <dbReference type="SAM" id="MobiDB-lite"/>
    </source>
</evidence>
<proteinExistence type="predicted"/>
<feature type="transmembrane region" description="Helical" evidence="2">
    <location>
        <begin position="6"/>
        <end position="25"/>
    </location>
</feature>
<dbReference type="OrthoDB" id="9811310at2"/>
<keyword evidence="2" id="KW-0472">Membrane</keyword>